<reference evidence="1" key="1">
    <citation type="submission" date="2020-05" db="EMBL/GenBank/DDBJ databases">
        <title>Sulfur intermediates as new biogeochemical hubs in an aquatic model microbial ecosystem.</title>
        <authorList>
            <person name="Vigneron A."/>
        </authorList>
    </citation>
    <scope>NUCLEOTIDE SEQUENCE</scope>
    <source>
        <strain evidence="1">Bin.250</strain>
    </source>
</reference>
<evidence type="ECO:0000313" key="2">
    <source>
        <dbReference type="Proteomes" id="UP000754644"/>
    </source>
</evidence>
<comment type="caution">
    <text evidence="1">The sequence shown here is derived from an EMBL/GenBank/DDBJ whole genome shotgun (WGS) entry which is preliminary data.</text>
</comment>
<accession>A0A972W0E9</accession>
<dbReference type="EMBL" id="JABMOJ010000569">
    <property type="protein sequence ID" value="NQV66729.1"/>
    <property type="molecule type" value="Genomic_DNA"/>
</dbReference>
<proteinExistence type="predicted"/>
<dbReference type="AlphaFoldDB" id="A0A972W0E9"/>
<organism evidence="1 2">
    <name type="scientific">SAR86 cluster bacterium</name>
    <dbReference type="NCBI Taxonomy" id="2030880"/>
    <lineage>
        <taxon>Bacteria</taxon>
        <taxon>Pseudomonadati</taxon>
        <taxon>Pseudomonadota</taxon>
        <taxon>Gammaproteobacteria</taxon>
        <taxon>SAR86 cluster</taxon>
    </lineage>
</organism>
<dbReference type="Proteomes" id="UP000754644">
    <property type="component" value="Unassembled WGS sequence"/>
</dbReference>
<name>A0A972W0E9_9GAMM</name>
<evidence type="ECO:0000313" key="1">
    <source>
        <dbReference type="EMBL" id="NQV66729.1"/>
    </source>
</evidence>
<dbReference type="Pfam" id="PF13826">
    <property type="entry name" value="Monooxy_af470-like"/>
    <property type="match status" value="1"/>
</dbReference>
<dbReference type="InterPro" id="IPR025444">
    <property type="entry name" value="Monooxy_af470"/>
</dbReference>
<sequence>MTETIQAKMTADVEGEFVVFLIGLRINNIWKIHKWLPVVRAMTKMLNELHQHPELGFMSYESWFGRTTIMVQYWRSAELLADYATSKTAAHLPAWAAFNQSIGSNGDVGIWHETYLSQKGQYECVYNNMPRFGLAKVGAHIPATGKYKTAADRLANDT</sequence>
<protein>
    <submittedName>
        <fullName evidence="1">DUF4188 domain-containing protein</fullName>
    </submittedName>
</protein>
<gene>
    <name evidence="1" type="ORF">HQ497_15325</name>
</gene>